<evidence type="ECO:0000313" key="3">
    <source>
        <dbReference type="Proteomes" id="UP001231941"/>
    </source>
</evidence>
<dbReference type="Proteomes" id="UP001231941">
    <property type="component" value="Unassembled WGS sequence"/>
</dbReference>
<dbReference type="EMBL" id="JAVAMP010000003">
    <property type="protein sequence ID" value="MDP5274377.1"/>
    <property type="molecule type" value="Genomic_DNA"/>
</dbReference>
<organism evidence="2 3">
    <name type="scientific">Chengkuizengella axinellae</name>
    <dbReference type="NCBI Taxonomy" id="3064388"/>
    <lineage>
        <taxon>Bacteria</taxon>
        <taxon>Bacillati</taxon>
        <taxon>Bacillota</taxon>
        <taxon>Bacilli</taxon>
        <taxon>Bacillales</taxon>
        <taxon>Paenibacillaceae</taxon>
        <taxon>Chengkuizengella</taxon>
    </lineage>
</organism>
<gene>
    <name evidence="2" type="ORF">Q5Y73_09665</name>
</gene>
<comment type="caution">
    <text evidence="2">The sequence shown here is derived from an EMBL/GenBank/DDBJ whole genome shotgun (WGS) entry which is preliminary data.</text>
</comment>
<protein>
    <submittedName>
        <fullName evidence="2">LytTR family transcriptional regulator DNA-binding domain-containing protein</fullName>
    </submittedName>
</protein>
<evidence type="ECO:0000313" key="2">
    <source>
        <dbReference type="EMBL" id="MDP5274377.1"/>
    </source>
</evidence>
<dbReference type="Gene3D" id="2.40.50.1020">
    <property type="entry name" value="LytTr DNA-binding domain"/>
    <property type="match status" value="1"/>
</dbReference>
<reference evidence="2 3" key="1">
    <citation type="submission" date="2023-08" db="EMBL/GenBank/DDBJ databases">
        <authorList>
            <person name="Park J.-S."/>
        </authorList>
    </citation>
    <scope>NUCLEOTIDE SEQUENCE [LARGE SCALE GENOMIC DNA]</scope>
    <source>
        <strain evidence="2 3">2205SS18-9</strain>
    </source>
</reference>
<accession>A0ABT9IYI2</accession>
<dbReference type="Pfam" id="PF04397">
    <property type="entry name" value="LytTR"/>
    <property type="match status" value="1"/>
</dbReference>
<feature type="domain" description="HTH LytTR-type" evidence="1">
    <location>
        <begin position="21"/>
        <end position="106"/>
    </location>
</feature>
<name>A0ABT9IYI2_9BACL</name>
<evidence type="ECO:0000259" key="1">
    <source>
        <dbReference type="Pfam" id="PF04397"/>
    </source>
</evidence>
<dbReference type="GO" id="GO:0003677">
    <property type="term" value="F:DNA binding"/>
    <property type="evidence" value="ECO:0007669"/>
    <property type="project" value="UniProtKB-KW"/>
</dbReference>
<keyword evidence="3" id="KW-1185">Reference proteome</keyword>
<sequence>MKFPLTPRYNTRTRKKGEEIEIIEVDIREIRYVTREGKKLIFHLITGEYYGIFTLETAQKWLEKYGFRRLDNSNLVNIETIEHIDEDLNVHFKNMESTAAISVDYLVNYEELDHLVNEINSKFFLEILKNRDRIKKKRKRLSH</sequence>
<dbReference type="RefSeq" id="WP_305991688.1">
    <property type="nucleotide sequence ID" value="NZ_JAVAMP010000003.1"/>
</dbReference>
<keyword evidence="2" id="KW-0238">DNA-binding</keyword>
<proteinExistence type="predicted"/>
<dbReference type="InterPro" id="IPR007492">
    <property type="entry name" value="LytTR_DNA-bd_dom"/>
</dbReference>